<accession>F9XHD2</accession>
<dbReference type="InterPro" id="IPR047252">
    <property type="entry name" value="TP53BP1-like"/>
</dbReference>
<reference evidence="6 7" key="1">
    <citation type="journal article" date="2011" name="PLoS Genet.">
        <title>Finished genome of the fungal wheat pathogen Mycosphaerella graminicola reveals dispensome structure, chromosome plasticity, and stealth pathogenesis.</title>
        <authorList>
            <person name="Goodwin S.B."/>
            <person name="Ben M'barek S."/>
            <person name="Dhillon B."/>
            <person name="Wittenberg A.H.J."/>
            <person name="Crane C.F."/>
            <person name="Hane J.K."/>
            <person name="Foster A.J."/>
            <person name="Van der Lee T.A.J."/>
            <person name="Grimwood J."/>
            <person name="Aerts A."/>
            <person name="Antoniw J."/>
            <person name="Bailey A."/>
            <person name="Bluhm B."/>
            <person name="Bowler J."/>
            <person name="Bristow J."/>
            <person name="van der Burgt A."/>
            <person name="Canto-Canche B."/>
            <person name="Churchill A.C.L."/>
            <person name="Conde-Ferraez L."/>
            <person name="Cools H.J."/>
            <person name="Coutinho P.M."/>
            <person name="Csukai M."/>
            <person name="Dehal P."/>
            <person name="De Wit P."/>
            <person name="Donzelli B."/>
            <person name="van de Geest H.C."/>
            <person name="van Ham R.C.H.J."/>
            <person name="Hammond-Kosack K.E."/>
            <person name="Henrissat B."/>
            <person name="Kilian A."/>
            <person name="Kobayashi A.K."/>
            <person name="Koopmann E."/>
            <person name="Kourmpetis Y."/>
            <person name="Kuzniar A."/>
            <person name="Lindquist E."/>
            <person name="Lombard V."/>
            <person name="Maliepaard C."/>
            <person name="Martins N."/>
            <person name="Mehrabi R."/>
            <person name="Nap J.P.H."/>
            <person name="Ponomarenko A."/>
            <person name="Rudd J.J."/>
            <person name="Salamov A."/>
            <person name="Schmutz J."/>
            <person name="Schouten H.J."/>
            <person name="Shapiro H."/>
            <person name="Stergiopoulos I."/>
            <person name="Torriani S.F.F."/>
            <person name="Tu H."/>
            <person name="de Vries R.P."/>
            <person name="Waalwijk C."/>
            <person name="Ware S.B."/>
            <person name="Wiebenga A."/>
            <person name="Zwiers L.-H."/>
            <person name="Oliver R.P."/>
            <person name="Grigoriev I.V."/>
            <person name="Kema G.H.J."/>
        </authorList>
    </citation>
    <scope>NUCLEOTIDE SEQUENCE [LARGE SCALE GENOMIC DNA]</scope>
    <source>
        <strain evidence="7">CBS 115943 / IPO323</strain>
    </source>
</reference>
<dbReference type="GO" id="GO:0045944">
    <property type="term" value="P:positive regulation of transcription by RNA polymerase II"/>
    <property type="evidence" value="ECO:0007669"/>
    <property type="project" value="TreeGrafter"/>
</dbReference>
<feature type="domain" description="BRCT" evidence="5">
    <location>
        <begin position="1318"/>
        <end position="1436"/>
    </location>
</feature>
<feature type="compositionally biased region" description="Polar residues" evidence="4">
    <location>
        <begin position="531"/>
        <end position="541"/>
    </location>
</feature>
<feature type="compositionally biased region" description="Acidic residues" evidence="4">
    <location>
        <begin position="509"/>
        <end position="530"/>
    </location>
</feature>
<feature type="compositionally biased region" description="Polar residues" evidence="4">
    <location>
        <begin position="750"/>
        <end position="759"/>
    </location>
</feature>
<dbReference type="Pfam" id="PF18115">
    <property type="entry name" value="Tudor_3"/>
    <property type="match status" value="1"/>
</dbReference>
<dbReference type="Gene3D" id="2.30.30.140">
    <property type="match status" value="1"/>
</dbReference>
<dbReference type="GeneID" id="13394541"/>
<evidence type="ECO:0000256" key="1">
    <source>
        <dbReference type="ARBA" id="ARBA00004123"/>
    </source>
</evidence>
<keyword evidence="2" id="KW-0227">DNA damage</keyword>
<evidence type="ECO:0000313" key="6">
    <source>
        <dbReference type="EMBL" id="EGP85166.1"/>
    </source>
</evidence>
<dbReference type="Proteomes" id="UP000008062">
    <property type="component" value="Chromosome 8"/>
</dbReference>
<dbReference type="InParanoid" id="F9XHD2"/>
<dbReference type="OrthoDB" id="129353at2759"/>
<keyword evidence="3" id="KW-0539">Nucleus</keyword>
<dbReference type="SUPFAM" id="SSF52113">
    <property type="entry name" value="BRCT domain"/>
    <property type="match status" value="1"/>
</dbReference>
<dbReference type="HOGENOM" id="CLU_243269_0_0_1"/>
<feature type="compositionally biased region" description="Polar residues" evidence="4">
    <location>
        <begin position="796"/>
        <end position="813"/>
    </location>
</feature>
<dbReference type="InterPro" id="IPR047249">
    <property type="entry name" value="BRCT_p53bp1-like_rpt1"/>
</dbReference>
<feature type="region of interest" description="Disordered" evidence="4">
    <location>
        <begin position="159"/>
        <end position="235"/>
    </location>
</feature>
<feature type="compositionally biased region" description="Acidic residues" evidence="4">
    <location>
        <begin position="544"/>
        <end position="580"/>
    </location>
</feature>
<dbReference type="OMA" id="YLDTILW"/>
<evidence type="ECO:0000256" key="2">
    <source>
        <dbReference type="ARBA" id="ARBA00022763"/>
    </source>
</evidence>
<feature type="compositionally biased region" description="Basic and acidic residues" evidence="4">
    <location>
        <begin position="395"/>
        <end position="413"/>
    </location>
</feature>
<evidence type="ECO:0000259" key="5">
    <source>
        <dbReference type="PROSITE" id="PS50172"/>
    </source>
</evidence>
<proteinExistence type="predicted"/>
<feature type="region of interest" description="Disordered" evidence="4">
    <location>
        <begin position="267"/>
        <end position="836"/>
    </location>
</feature>
<dbReference type="EMBL" id="CM001203">
    <property type="protein sequence ID" value="EGP85166.1"/>
    <property type="molecule type" value="Genomic_DNA"/>
</dbReference>
<dbReference type="GO" id="GO:0005634">
    <property type="term" value="C:nucleus"/>
    <property type="evidence" value="ECO:0007669"/>
    <property type="project" value="UniProtKB-SubCell"/>
</dbReference>
<dbReference type="KEGG" id="ztr:MYCGRDRAFT_95456"/>
<dbReference type="Gene3D" id="3.40.50.10190">
    <property type="entry name" value="BRCT domain"/>
    <property type="match status" value="1"/>
</dbReference>
<feature type="compositionally biased region" description="Polar residues" evidence="4">
    <location>
        <begin position="303"/>
        <end position="313"/>
    </location>
</feature>
<dbReference type="PANTHER" id="PTHR15321:SF3">
    <property type="entry name" value="TP53-BINDING PROTEIN 1"/>
    <property type="match status" value="1"/>
</dbReference>
<dbReference type="InterPro" id="IPR041297">
    <property type="entry name" value="Crb2_Tudor"/>
</dbReference>
<dbReference type="GO" id="GO:0000077">
    <property type="term" value="P:DNA damage checkpoint signaling"/>
    <property type="evidence" value="ECO:0007669"/>
    <property type="project" value="TreeGrafter"/>
</dbReference>
<feature type="region of interest" description="Disordered" evidence="4">
    <location>
        <begin position="80"/>
        <end position="147"/>
    </location>
</feature>
<dbReference type="InterPro" id="IPR036420">
    <property type="entry name" value="BRCT_dom_sf"/>
</dbReference>
<dbReference type="PROSITE" id="PS50172">
    <property type="entry name" value="BRCT"/>
    <property type="match status" value="1"/>
</dbReference>
<feature type="compositionally biased region" description="Low complexity" evidence="4">
    <location>
        <begin position="123"/>
        <end position="140"/>
    </location>
</feature>
<feature type="compositionally biased region" description="Acidic residues" evidence="4">
    <location>
        <begin position="485"/>
        <end position="499"/>
    </location>
</feature>
<feature type="compositionally biased region" description="Basic and acidic residues" evidence="4">
    <location>
        <begin position="952"/>
        <end position="969"/>
    </location>
</feature>
<feature type="compositionally biased region" description="Basic and acidic residues" evidence="4">
    <location>
        <begin position="422"/>
        <end position="436"/>
    </location>
</feature>
<feature type="region of interest" description="Disordered" evidence="4">
    <location>
        <begin position="1581"/>
        <end position="1602"/>
    </location>
</feature>
<feature type="compositionally biased region" description="Polar residues" evidence="4">
    <location>
        <begin position="1262"/>
        <end position="1272"/>
    </location>
</feature>
<feature type="compositionally biased region" description="Polar residues" evidence="4">
    <location>
        <begin position="592"/>
        <end position="604"/>
    </location>
</feature>
<feature type="compositionally biased region" description="Low complexity" evidence="4">
    <location>
        <begin position="761"/>
        <end position="772"/>
    </location>
</feature>
<feature type="region of interest" description="Disordered" evidence="4">
    <location>
        <begin position="858"/>
        <end position="1101"/>
    </location>
</feature>
<feature type="compositionally biased region" description="Polar residues" evidence="4">
    <location>
        <begin position="707"/>
        <end position="716"/>
    </location>
</feature>
<evidence type="ECO:0000256" key="3">
    <source>
        <dbReference type="ARBA" id="ARBA00023242"/>
    </source>
</evidence>
<evidence type="ECO:0000256" key="4">
    <source>
        <dbReference type="SAM" id="MobiDB-lite"/>
    </source>
</evidence>
<gene>
    <name evidence="6" type="ORF">MYCGRDRAFT_95456</name>
</gene>
<feature type="compositionally biased region" description="Basic and acidic residues" evidence="4">
    <location>
        <begin position="1030"/>
        <end position="1060"/>
    </location>
</feature>
<name>F9XHD2_ZYMTI</name>
<comment type="subcellular location">
    <subcellularLocation>
        <location evidence="1">Nucleus</location>
    </subcellularLocation>
</comment>
<sequence>MHGISPTRSTLPRGNLTCRKTITSTANNCDLSLFLALHTRAPRDKQLTRIMASIVESENSLGETQVAHLEMMKRKLMGLDKDGEEDEEQSRGPTIPDSMGQDGNSLPPARSSTTSNRPRKTTSSPKKAPPRFASSASAPKAEMEAMVQDATPRSTLNGVAKAASFGGPPASAFPNGDTQSQDSQVYEAYRESIRRESEEDITPVRRVRSASPNTLGTNVDGDEDGVPERTPRTLMQQESGYVDLEGFLQGRDVSPVNSTQGFEELLDEDQSPETQIHAPPARTSSNGGMPQTPAGLPEGQQGEAMTSITTGPKYSQLFPKADLMGQSQAFHQTQEASSPFPSGPPSDPAMTRPSPNHVASSPMRGFSSPVQARATLKRPAASMSEPRGEYTSMRDSQERRAARLRAEQEKQDLEESDSEDDTQTRRYRDRMTRRALSEQAMRATANVRVMRPSYGQSATKSTRKTGHPIDLTTPGTVARVRWEEDLIEDEEEVEEDGETQVELPNGGEDREEDMDDDAAPEANDDDEYDELQQTVLRSQSNHQEEEDEDGSVVEDDEEHPTAENDELQDTQRPEDDEDEQVDQRAQDGPAATQRSTIADSQPTGQDPPHSAPQQSTHHSSMASFVPGSQYTGKTSEEQAFLKSSRPSQTRVPASPFVTEESEEKLPSSPPLAAGVDSNVSTADDSAEASLARQNLLNQFQRGEPQATGDSANSIRQQEIPDSDLPEQQTSSHANKDDSRIASNEDEESQNRLLYSTARTHVSASASAVSPVKPSQPPSLLHQASSYSPLKAFRQANPASQQSRHLSQQSTMSPRQAVGVRRFGDMTRGGSVMRSFEEDDMDLEGIMDGVMTTDDKAFMKIMSSPKKGRGSSQRKNGGNADVKMNEAEGYTSGLSDPPQQESEGQEMTIPESEHGLVIPAPLPAAREKKVLRDSPSKANKLPTPPTADELDEEKGLTPESALRREREGSRHVSQLIDQRGVAVNKKPRPKAVVYGRKGGRFEKNPAKKGRKARRVVSDDEEEEGLGVVQETMEKEKRDEVVDEVNRSDKTPPPAERVHDAGGVENAEQAEQEAEKDQAERDEAAKEQDEQAATEPTTTGSASAPDRIWALFKGTYNHFYPATWLSSSLDGQTYRIRFDDTTVTDIETQHVRRLELQVGDLLRVDNKGMRKLTYRVVGHGELAATKEVRALGTDDQGRASVKVVAKASRASTAGEEVDEDSAETQDVPINQLYLTHSMWKAYKDRYFTPPNAVALVGGLAQGRSRLSTPSSGVQTPAIDGVSPTRSLRGATNTASTKRSKFTHSHLRDTPLASSSDALGNPTQLFANMAFAITYVSSADEKSAVMDAIIRHGGTILEEGFAELFDIPDLSSSATTPSTSETDPAAHQTLRLKPQFSSLRFVALIADRHSRRAKYMQALALGLPALSGRWVLDCLDPNRNGSIEKAGVKAGVLPWERYMLPAGESSYLSGAIRSRTGGPVSSDLEGGTLKGMIEARPRLLRDEGVLIVASPPPSGVKESGPWERTKTFVFLTLAIGAGRVRRVDDLGSAAELLGRNGVEEVKEGWGWVYVAGDVEESYDTLVGAASSGQGKGGGRKRKRVVEDVGRKGEDGRERKMIKDGCTGKVLGVDDGRCRVVGDEFVIQSLILGGLVD</sequence>
<feature type="compositionally biased region" description="Basic and acidic residues" evidence="4">
    <location>
        <begin position="188"/>
        <end position="197"/>
    </location>
</feature>
<feature type="compositionally biased region" description="Polar residues" evidence="4">
    <location>
        <begin position="325"/>
        <end position="336"/>
    </location>
</feature>
<feature type="compositionally biased region" description="Polar residues" evidence="4">
    <location>
        <begin position="691"/>
        <end position="700"/>
    </location>
</feature>
<dbReference type="STRING" id="336722.F9XHD2"/>
<dbReference type="RefSeq" id="XP_003850190.1">
    <property type="nucleotide sequence ID" value="XM_003850142.1"/>
</dbReference>
<evidence type="ECO:0000313" key="7">
    <source>
        <dbReference type="Proteomes" id="UP000008062"/>
    </source>
</evidence>
<protein>
    <recommendedName>
        <fullName evidence="5">BRCT domain-containing protein</fullName>
    </recommendedName>
</protein>
<dbReference type="eggNOG" id="KOG3548">
    <property type="taxonomic scope" value="Eukaryota"/>
</dbReference>
<dbReference type="InterPro" id="IPR001357">
    <property type="entry name" value="BRCT_dom"/>
</dbReference>
<feature type="compositionally biased region" description="Basic and acidic residues" evidence="4">
    <location>
        <begin position="1071"/>
        <end position="1087"/>
    </location>
</feature>
<dbReference type="SMART" id="SM00292">
    <property type="entry name" value="BRCT"/>
    <property type="match status" value="1"/>
</dbReference>
<feature type="compositionally biased region" description="Basic and acidic residues" evidence="4">
    <location>
        <begin position="924"/>
        <end position="934"/>
    </location>
</feature>
<feature type="region of interest" description="Disordered" evidence="4">
    <location>
        <begin position="1262"/>
        <end position="1312"/>
    </location>
</feature>
<dbReference type="CDD" id="cd17745">
    <property type="entry name" value="BRCT_p53bp1_rpt1"/>
    <property type="match status" value="1"/>
</dbReference>
<feature type="compositionally biased region" description="Polar residues" evidence="4">
    <location>
        <begin position="611"/>
        <end position="633"/>
    </location>
</feature>
<dbReference type="PANTHER" id="PTHR15321">
    <property type="entry name" value="TUMOR SUPPRESSOR P53-BINDING PROTEIN 1"/>
    <property type="match status" value="1"/>
</dbReference>
<organism evidence="6 7">
    <name type="scientific">Zymoseptoria tritici (strain CBS 115943 / IPO323)</name>
    <name type="common">Speckled leaf blotch fungus</name>
    <name type="synonym">Septoria tritici</name>
    <dbReference type="NCBI Taxonomy" id="336722"/>
    <lineage>
        <taxon>Eukaryota</taxon>
        <taxon>Fungi</taxon>
        <taxon>Dikarya</taxon>
        <taxon>Ascomycota</taxon>
        <taxon>Pezizomycotina</taxon>
        <taxon>Dothideomycetes</taxon>
        <taxon>Dothideomycetidae</taxon>
        <taxon>Mycosphaerellales</taxon>
        <taxon>Mycosphaerellaceae</taxon>
        <taxon>Zymoseptoria</taxon>
    </lineage>
</organism>
<keyword evidence="7" id="KW-1185">Reference proteome</keyword>
<dbReference type="GO" id="GO:0042393">
    <property type="term" value="F:histone binding"/>
    <property type="evidence" value="ECO:0007669"/>
    <property type="project" value="TreeGrafter"/>
</dbReference>
<feature type="compositionally biased region" description="Polar residues" evidence="4">
    <location>
        <begin position="891"/>
        <end position="901"/>
    </location>
</feature>
<feature type="compositionally biased region" description="Polar residues" evidence="4">
    <location>
        <begin position="1281"/>
        <end position="1294"/>
    </location>
</feature>